<dbReference type="InterPro" id="IPR029063">
    <property type="entry name" value="SAM-dependent_MTases_sf"/>
</dbReference>
<evidence type="ECO:0000313" key="3">
    <source>
        <dbReference type="Proteomes" id="UP000305883"/>
    </source>
</evidence>
<comment type="similarity">
    <text evidence="1">Belongs to the methyltransferase superfamily. LaeA methyltransferase family.</text>
</comment>
<dbReference type="SUPFAM" id="SSF53335">
    <property type="entry name" value="S-adenosyl-L-methionine-dependent methyltransferases"/>
    <property type="match status" value="1"/>
</dbReference>
<comment type="caution">
    <text evidence="2">The sequence shown here is derived from an EMBL/GenBank/DDBJ whole genome shotgun (WGS) entry which is preliminary data.</text>
</comment>
<reference evidence="2 3" key="1">
    <citation type="journal article" date="2019" name="Genome Biol. Evol.">
        <title>Genomic Plasticity Mediated by Transposable Elements in the Plant Pathogenic Fungus Colletotrichum higginsianum.</title>
        <authorList>
            <person name="Tsushima A."/>
            <person name="Gan P."/>
            <person name="Kumakura N."/>
            <person name="Narusaka M."/>
            <person name="Takano Y."/>
            <person name="Narusaka Y."/>
            <person name="Shirasu K."/>
        </authorList>
    </citation>
    <scope>NUCLEOTIDE SEQUENCE [LARGE SCALE GENOMIC DNA]</scope>
    <source>
        <strain evidence="2 3">MAFF305635-RFP</strain>
    </source>
</reference>
<sequence length="292" mass="32126">MPAQIGENGSSTEVGQSKNQYLAMVGDIQAELTRLQVQHRWIQMCLQDQIAFAPVDLTKDGVKVLDMGCADGTLLRDLYKQVPPSAQMVGADISTVFLPTSPQGNIRYVTQDVCDPPAAELRGRFDLTHVRNVLHSANRSGVQQAVANLADTLAPGGWLQVMELDIIPGQSEQPQALQDLVQMIGYMFEKQGMDRNYASKIPGSMKKAGLQNVTVEKVECGIGRVHGDEAAVRSSIEPFMHMIPLVARSAKMICPDLDPKIYANLEARYVREMTEQGGYFPANIYYAQKPMA</sequence>
<accession>A0A4T0WCY3</accession>
<dbReference type="PANTHER" id="PTHR43591:SF110">
    <property type="entry name" value="RHODANESE DOMAIN-CONTAINING PROTEIN"/>
    <property type="match status" value="1"/>
</dbReference>
<dbReference type="OrthoDB" id="184880at2759"/>
<name>A0A4T0WCY3_9PEZI</name>
<gene>
    <name evidence="2" type="ORF">CH35J_001987</name>
</gene>
<dbReference type="Pfam" id="PF13489">
    <property type="entry name" value="Methyltransf_23"/>
    <property type="match status" value="1"/>
</dbReference>
<proteinExistence type="inferred from homology"/>
<dbReference type="AlphaFoldDB" id="A0A4T0WCY3"/>
<dbReference type="Proteomes" id="UP000305883">
    <property type="component" value="Unassembled WGS sequence"/>
</dbReference>
<evidence type="ECO:0000313" key="2">
    <source>
        <dbReference type="EMBL" id="TID03868.1"/>
    </source>
</evidence>
<dbReference type="Gene3D" id="3.40.50.150">
    <property type="entry name" value="Vaccinia Virus protein VP39"/>
    <property type="match status" value="1"/>
</dbReference>
<organism evidence="2 3">
    <name type="scientific">Colletotrichum higginsianum</name>
    <dbReference type="NCBI Taxonomy" id="80884"/>
    <lineage>
        <taxon>Eukaryota</taxon>
        <taxon>Fungi</taxon>
        <taxon>Dikarya</taxon>
        <taxon>Ascomycota</taxon>
        <taxon>Pezizomycotina</taxon>
        <taxon>Sordariomycetes</taxon>
        <taxon>Hypocreomycetidae</taxon>
        <taxon>Glomerellales</taxon>
        <taxon>Glomerellaceae</taxon>
        <taxon>Colletotrichum</taxon>
        <taxon>Colletotrichum destructivum species complex</taxon>
    </lineage>
</organism>
<protein>
    <submittedName>
        <fullName evidence="2">Secondary metabolism regulator LAE1</fullName>
    </submittedName>
</protein>
<dbReference type="CDD" id="cd02440">
    <property type="entry name" value="AdoMet_MTases"/>
    <property type="match status" value="1"/>
</dbReference>
<evidence type="ECO:0000256" key="1">
    <source>
        <dbReference type="ARBA" id="ARBA00038158"/>
    </source>
</evidence>
<dbReference type="EMBL" id="MWPZ01000002">
    <property type="protein sequence ID" value="TID03868.1"/>
    <property type="molecule type" value="Genomic_DNA"/>
</dbReference>
<dbReference type="PANTHER" id="PTHR43591">
    <property type="entry name" value="METHYLTRANSFERASE"/>
    <property type="match status" value="1"/>
</dbReference>